<accession>A0ABY7QF80</accession>
<dbReference type="Proteomes" id="UP001212821">
    <property type="component" value="Chromosome"/>
</dbReference>
<keyword evidence="2" id="KW-1185">Reference proteome</keyword>
<dbReference type="SUPFAM" id="SSF51197">
    <property type="entry name" value="Clavaminate synthase-like"/>
    <property type="match status" value="1"/>
</dbReference>
<gene>
    <name evidence="1" type="ORF">O1G21_38430</name>
</gene>
<evidence type="ECO:0000313" key="1">
    <source>
        <dbReference type="EMBL" id="WBP91182.1"/>
    </source>
</evidence>
<dbReference type="InterPro" id="IPR008775">
    <property type="entry name" value="Phytyl_CoA_dOase-like"/>
</dbReference>
<dbReference type="Pfam" id="PF05721">
    <property type="entry name" value="PhyH"/>
    <property type="match status" value="1"/>
</dbReference>
<keyword evidence="1" id="KW-0223">Dioxygenase</keyword>
<protein>
    <submittedName>
        <fullName evidence="1">Phytanoyl-CoA dioxygenase family protein</fullName>
    </submittedName>
</protein>
<dbReference type="PANTHER" id="PTHR20883:SF48">
    <property type="entry name" value="ECTOINE DIOXYGENASE"/>
    <property type="match status" value="1"/>
</dbReference>
<proteinExistence type="predicted"/>
<dbReference type="GO" id="GO:0051213">
    <property type="term" value="F:dioxygenase activity"/>
    <property type="evidence" value="ECO:0007669"/>
    <property type="project" value="UniProtKB-KW"/>
</dbReference>
<evidence type="ECO:0000313" key="2">
    <source>
        <dbReference type="Proteomes" id="UP001212821"/>
    </source>
</evidence>
<reference evidence="2" key="1">
    <citation type="submission" date="2022-12" db="EMBL/GenBank/DDBJ databases">
        <authorList>
            <person name="Mo P."/>
        </authorList>
    </citation>
    <scope>NUCLEOTIDE SEQUENCE [LARGE SCALE GENOMIC DNA]</scope>
    <source>
        <strain evidence="2">HUAS 3-15</strain>
    </source>
</reference>
<dbReference type="Gene3D" id="2.60.120.620">
    <property type="entry name" value="q2cbj1_9rhob like domain"/>
    <property type="match status" value="1"/>
</dbReference>
<dbReference type="EMBL" id="CP115450">
    <property type="protein sequence ID" value="WBP91182.1"/>
    <property type="molecule type" value="Genomic_DNA"/>
</dbReference>
<dbReference type="RefSeq" id="WP_270150387.1">
    <property type="nucleotide sequence ID" value="NZ_CP115450.1"/>
</dbReference>
<dbReference type="PANTHER" id="PTHR20883">
    <property type="entry name" value="PHYTANOYL-COA DIOXYGENASE DOMAIN CONTAINING 1"/>
    <property type="match status" value="1"/>
</dbReference>
<sequence>MPLSDAHLQHYRDHGWVVVPHFFSAQELAPALTALPEVVPTAEEFAEHPDCERCAALVSGPFEGLLNYPLAQQPLNALAVDEKLLSAVGTVLRTPDVRIYQACLWAKYGGPHTYDQRLHLDYRNQSLLVPSEDPAFHQVNAFVYLNDVDDDSATRVVSRQHTSGLAYDEADLDRARHPELYALEQSAVGPAGSLLLFEARTYHRAVDITRPGAARFVLNTAFRTAQAEWVGYHAWPFRGKRPEWVAWVARSSPAQLRALGFPPPHHPYWTPDTLRAVGLRYPGIDLSAWEA</sequence>
<keyword evidence="1" id="KW-0560">Oxidoreductase</keyword>
<organism evidence="1 2">
    <name type="scientific">Kitasatospora cathayae</name>
    <dbReference type="NCBI Taxonomy" id="3004092"/>
    <lineage>
        <taxon>Bacteria</taxon>
        <taxon>Bacillati</taxon>
        <taxon>Actinomycetota</taxon>
        <taxon>Actinomycetes</taxon>
        <taxon>Kitasatosporales</taxon>
        <taxon>Streptomycetaceae</taxon>
        <taxon>Kitasatospora</taxon>
    </lineage>
</organism>
<name>A0ABY7QF80_9ACTN</name>